<dbReference type="RefSeq" id="WP_253646132.1">
    <property type="nucleotide sequence ID" value="NZ_BAAAMO010000002.1"/>
</dbReference>
<feature type="domain" description="Helicase ATP-binding" evidence="3">
    <location>
        <begin position="70"/>
        <end position="252"/>
    </location>
</feature>
<dbReference type="PANTHER" id="PTHR47957">
    <property type="entry name" value="ATP-DEPENDENT HELICASE HRQ1"/>
    <property type="match status" value="1"/>
</dbReference>
<dbReference type="InterPro" id="IPR022307">
    <property type="entry name" value="Helicase_put_actinobac"/>
</dbReference>
<dbReference type="CDD" id="cd18797">
    <property type="entry name" value="SF2_C_Hrq"/>
    <property type="match status" value="1"/>
</dbReference>
<dbReference type="EMBL" id="JBHTIL010000001">
    <property type="protein sequence ID" value="MFD0925960.1"/>
    <property type="molecule type" value="Genomic_DNA"/>
</dbReference>
<evidence type="ECO:0000259" key="3">
    <source>
        <dbReference type="PROSITE" id="PS51192"/>
    </source>
</evidence>
<dbReference type="SMART" id="SM00490">
    <property type="entry name" value="HELICc"/>
    <property type="match status" value="1"/>
</dbReference>
<keyword evidence="5" id="KW-0347">Helicase</keyword>
<dbReference type="InterPro" id="IPR018973">
    <property type="entry name" value="MZB"/>
</dbReference>
<comment type="caution">
    <text evidence="5">The sequence shown here is derived from an EMBL/GenBank/DDBJ whole genome shotgun (WGS) entry which is preliminary data.</text>
</comment>
<dbReference type="SUPFAM" id="SSF52540">
    <property type="entry name" value="P-loop containing nucleoside triphosphate hydrolases"/>
    <property type="match status" value="1"/>
</dbReference>
<dbReference type="InterPro" id="IPR014001">
    <property type="entry name" value="Helicase_ATP-bd"/>
</dbReference>
<keyword evidence="2" id="KW-0067">ATP-binding</keyword>
<dbReference type="Pfam" id="PF22982">
    <property type="entry name" value="WHD_HRQ1"/>
    <property type="match status" value="1"/>
</dbReference>
<dbReference type="InterPro" id="IPR027417">
    <property type="entry name" value="P-loop_NTPase"/>
</dbReference>
<reference evidence="6" key="1">
    <citation type="journal article" date="2019" name="Int. J. Syst. Evol. Microbiol.">
        <title>The Global Catalogue of Microorganisms (GCM) 10K type strain sequencing project: providing services to taxonomists for standard genome sequencing and annotation.</title>
        <authorList>
            <consortium name="The Broad Institute Genomics Platform"/>
            <consortium name="The Broad Institute Genome Sequencing Center for Infectious Disease"/>
            <person name="Wu L."/>
            <person name="Ma J."/>
        </authorList>
    </citation>
    <scope>NUCLEOTIDE SEQUENCE [LARGE SCALE GENOMIC DNA]</scope>
    <source>
        <strain evidence="6">CCUG 50873</strain>
    </source>
</reference>
<proteinExistence type="predicted"/>
<evidence type="ECO:0000259" key="4">
    <source>
        <dbReference type="PROSITE" id="PS51194"/>
    </source>
</evidence>
<feature type="domain" description="Helicase C-terminal" evidence="4">
    <location>
        <begin position="294"/>
        <end position="446"/>
    </location>
</feature>
<evidence type="ECO:0000313" key="6">
    <source>
        <dbReference type="Proteomes" id="UP001597068"/>
    </source>
</evidence>
<dbReference type="NCBIfam" id="TIGR03817">
    <property type="entry name" value="DECH_helic"/>
    <property type="match status" value="1"/>
</dbReference>
<evidence type="ECO:0000313" key="5">
    <source>
        <dbReference type="EMBL" id="MFD0925960.1"/>
    </source>
</evidence>
<name>A0ABW3G673_9NOCA</name>
<dbReference type="CDD" id="cd17923">
    <property type="entry name" value="DEXHc_Hrq1-like"/>
    <property type="match status" value="1"/>
</dbReference>
<dbReference type="Pfam" id="PF09369">
    <property type="entry name" value="MZB"/>
    <property type="match status" value="1"/>
</dbReference>
<sequence length="773" mass="81631">MTLPDTFGGQLLQRSLAGVTEGLSPVTYATVIDSQTAQFDDWPAWASPAVVDAFRERGVARPWIHQTAAADHAHAGRHVVVATGTASGKSVAYQLPVLTDLVANPRATALYISPTKALGADQIRSVSGLIAGRPEFAHIAPCSYDGDTEPDVRRWAREHSRWLFTNPDMLHIGFLGSPGRWRHFFRNLRYIVVDECHHYRGVFGAHTGLVLRRALRIARAAGADPTVVAASATAGDPQGALTRLIGAECVAVTTDGSPHGERTVALWEPGFSPGITGEHGAPVRRSAGADAARILADLVVEGARTLCFVRSRRGAEITALSARHLLAAADPELVDRVAAYRAGYLAEDRRALEAALSDGQLLGVATTNALELGVDIAGLDAVVVAGYPGTVASFWQQAGRAGRRGEGSLVVMVARDDPLDTYLVHHPEALLGRPVESGVFDPGNPYVLGPHILCAATEAPLTEADVVAFDAAEVVADLTDRGLLRRRAAGWYPAAGLDPHGDVDIRGGIGGQVMIVDTTTSQLLGTVDTGRAMSTVHAGAVHLHQGRTFVVDELDLTDGLALCHPEEPDWTTSARETTSMDITAVLESVDAGELQIAFVEVDVTHQVVGYLRTLVSGEVLDVVELDMPPQTLHTRSVMYTLTPEALEGAGVTASAFPGALHAAEHAAIGLLPLIATCDRWDIGGLSTNLHPDTGLPTVFVYDGYPGGAGFGERGFRAFRTWIRATLDAVTACRCESGCPSCVQSPKCGNGNEPLDKAGAIAVLTLVLAHAGDD</sequence>
<dbReference type="PANTHER" id="PTHR47957:SF3">
    <property type="entry name" value="ATP-DEPENDENT HELICASE HRQ1"/>
    <property type="match status" value="1"/>
</dbReference>
<evidence type="ECO:0000256" key="1">
    <source>
        <dbReference type="ARBA" id="ARBA00022741"/>
    </source>
</evidence>
<dbReference type="InterPro" id="IPR055227">
    <property type="entry name" value="HRQ1_WHD"/>
</dbReference>
<dbReference type="PROSITE" id="PS51192">
    <property type="entry name" value="HELICASE_ATP_BIND_1"/>
    <property type="match status" value="1"/>
</dbReference>
<dbReference type="Proteomes" id="UP001597068">
    <property type="component" value="Unassembled WGS sequence"/>
</dbReference>
<gene>
    <name evidence="5" type="ORF">ACFQ04_09445</name>
</gene>
<keyword evidence="5" id="KW-0378">Hydrolase</keyword>
<evidence type="ECO:0000256" key="2">
    <source>
        <dbReference type="ARBA" id="ARBA00022840"/>
    </source>
</evidence>
<protein>
    <submittedName>
        <fullName evidence="5">DEAD/DEAH box helicase</fullName>
    </submittedName>
</protein>
<dbReference type="SMART" id="SM00487">
    <property type="entry name" value="DEXDc"/>
    <property type="match status" value="1"/>
</dbReference>
<organism evidence="5 6">
    <name type="scientific">Williamsia deligens</name>
    <dbReference type="NCBI Taxonomy" id="321325"/>
    <lineage>
        <taxon>Bacteria</taxon>
        <taxon>Bacillati</taxon>
        <taxon>Actinomycetota</taxon>
        <taxon>Actinomycetes</taxon>
        <taxon>Mycobacteriales</taxon>
        <taxon>Nocardiaceae</taxon>
        <taxon>Williamsia</taxon>
    </lineage>
</organism>
<dbReference type="Pfam" id="PF00270">
    <property type="entry name" value="DEAD"/>
    <property type="match status" value="1"/>
</dbReference>
<dbReference type="PROSITE" id="PS51194">
    <property type="entry name" value="HELICASE_CTER"/>
    <property type="match status" value="1"/>
</dbReference>
<dbReference type="InterPro" id="IPR001650">
    <property type="entry name" value="Helicase_C-like"/>
</dbReference>
<keyword evidence="6" id="KW-1185">Reference proteome</keyword>
<dbReference type="GO" id="GO:0004386">
    <property type="term" value="F:helicase activity"/>
    <property type="evidence" value="ECO:0007669"/>
    <property type="project" value="UniProtKB-KW"/>
</dbReference>
<keyword evidence="1" id="KW-0547">Nucleotide-binding</keyword>
<dbReference type="Gene3D" id="3.40.50.300">
    <property type="entry name" value="P-loop containing nucleotide triphosphate hydrolases"/>
    <property type="match status" value="2"/>
</dbReference>
<dbReference type="InterPro" id="IPR011545">
    <property type="entry name" value="DEAD/DEAH_box_helicase_dom"/>
</dbReference>
<dbReference type="Pfam" id="PF00271">
    <property type="entry name" value="Helicase_C"/>
    <property type="match status" value="1"/>
</dbReference>
<accession>A0ABW3G673</accession>